<feature type="domain" description="Fibronectin type-III" evidence="1">
    <location>
        <begin position="468"/>
        <end position="560"/>
    </location>
</feature>
<dbReference type="CDD" id="cd00603">
    <property type="entry name" value="IPT_PCSR"/>
    <property type="match status" value="1"/>
</dbReference>
<dbReference type="InterPro" id="IPR003961">
    <property type="entry name" value="FN3_dom"/>
</dbReference>
<dbReference type="InterPro" id="IPR036116">
    <property type="entry name" value="FN3_sf"/>
</dbReference>
<gene>
    <name evidence="2" type="ORF">AMOR_18650</name>
</gene>
<accession>A0ABM7WTS6</accession>
<dbReference type="SUPFAM" id="SSF81296">
    <property type="entry name" value="E set domains"/>
    <property type="match status" value="1"/>
</dbReference>
<keyword evidence="3" id="KW-1185">Reference proteome</keyword>
<dbReference type="InterPro" id="IPR013783">
    <property type="entry name" value="Ig-like_fold"/>
</dbReference>
<dbReference type="InterPro" id="IPR014756">
    <property type="entry name" value="Ig_E-set"/>
</dbReference>
<dbReference type="PROSITE" id="PS50853">
    <property type="entry name" value="FN3"/>
    <property type="match status" value="1"/>
</dbReference>
<proteinExistence type="predicted"/>
<dbReference type="Gene3D" id="2.60.40.10">
    <property type="entry name" value="Immunoglobulins"/>
    <property type="match status" value="2"/>
</dbReference>
<reference evidence="3" key="1">
    <citation type="journal article" date="2022" name="Int. J. Syst. Evol. Microbiol.">
        <title>Anaeromyxobacter oryzae sp. nov., Anaeromyxobacter diazotrophicus sp. nov. and Anaeromyxobacter paludicola sp. nov., isolated from paddy soils.</title>
        <authorList>
            <person name="Itoh H."/>
            <person name="Xu Z."/>
            <person name="Mise K."/>
            <person name="Masuda Y."/>
            <person name="Ushijima N."/>
            <person name="Hayakawa C."/>
            <person name="Shiratori Y."/>
            <person name="Senoo K."/>
        </authorList>
    </citation>
    <scope>NUCLEOTIDE SEQUENCE [LARGE SCALE GENOMIC DNA]</scope>
    <source>
        <strain evidence="3">Red232</strain>
    </source>
</reference>
<organism evidence="2 3">
    <name type="scientific">Anaeromyxobacter oryzae</name>
    <dbReference type="NCBI Taxonomy" id="2918170"/>
    <lineage>
        <taxon>Bacteria</taxon>
        <taxon>Pseudomonadati</taxon>
        <taxon>Myxococcota</taxon>
        <taxon>Myxococcia</taxon>
        <taxon>Myxococcales</taxon>
        <taxon>Cystobacterineae</taxon>
        <taxon>Anaeromyxobacteraceae</taxon>
        <taxon>Anaeromyxobacter</taxon>
    </lineage>
</organism>
<evidence type="ECO:0000313" key="3">
    <source>
        <dbReference type="Proteomes" id="UP001162891"/>
    </source>
</evidence>
<dbReference type="CDD" id="cd00063">
    <property type="entry name" value="FN3"/>
    <property type="match status" value="1"/>
</dbReference>
<name>A0ABM7WTS6_9BACT</name>
<dbReference type="EMBL" id="AP025591">
    <property type="protein sequence ID" value="BDG02869.1"/>
    <property type="molecule type" value="Genomic_DNA"/>
</dbReference>
<dbReference type="SUPFAM" id="SSF49265">
    <property type="entry name" value="Fibronectin type III"/>
    <property type="match status" value="1"/>
</dbReference>
<protein>
    <recommendedName>
        <fullName evidence="1">Fibronectin type-III domain-containing protein</fullName>
    </recommendedName>
</protein>
<evidence type="ECO:0000259" key="1">
    <source>
        <dbReference type="PROSITE" id="PS50853"/>
    </source>
</evidence>
<dbReference type="Proteomes" id="UP001162891">
    <property type="component" value="Chromosome"/>
</dbReference>
<sequence>MHLRDPAQVEVPAVSSRSFSRSVVASAVALLSVVLAACGANAGSGDWYYHFACNGDYECLTTNALGTTSGTIDVGPRESDCRSLELFAEKFWGPAAWNTCDQNPTYTPPGQGTPSITSVSPSAAVPGTQVTITGTNFPTSPGDVTLDIGGVTVPTTAGISTTSTTITFTIPNIASLSGPITVHTPGGTATSAGSLTILDSLHSVAWSGTKFLAVGDYGTALTSADGVHWATQVTGVNPLIVSLTSAAWSGSSFLAGGTNGYLLSSPDGVTWTLPAQGLGMMAFNGIASSGSQFVAAGSQGAIARSTDGSSWTASLNYPSDLYNAIVWANGQFVLTGYAILTSPDGVTWTTRVPQATPYYAIAWSGTTFAAVGAGGAVRTSPDGVTWTVRTSGTASNLRGVTWFKGQFVAVGDGGTVLTSPDGITWTARTSGISTNLNAIAASATTAVAVGKAGVTVSSSDGIGWTSLLPPPPTGVSGTHEVGQSTITWSPVAGATSYVVYVSTSGSVSKTSYFKRVTSAGTSATVTGLNSQGWWYAIVTAVNAYGEGAPSAAAPICVGTYICG</sequence>
<dbReference type="SUPFAM" id="SSF110296">
    <property type="entry name" value="Oligoxyloglucan reducing end-specific cellobiohydrolase"/>
    <property type="match status" value="1"/>
</dbReference>
<dbReference type="Pfam" id="PF01833">
    <property type="entry name" value="TIG"/>
    <property type="match status" value="1"/>
</dbReference>
<evidence type="ECO:0000313" key="2">
    <source>
        <dbReference type="EMBL" id="BDG02869.1"/>
    </source>
</evidence>
<dbReference type="InterPro" id="IPR002909">
    <property type="entry name" value="IPT_dom"/>
</dbReference>